<protein>
    <submittedName>
        <fullName evidence="7">Calcium/sodium antiporter</fullName>
    </submittedName>
</protein>
<dbReference type="InterPro" id="IPR044880">
    <property type="entry name" value="NCX_ion-bd_dom_sf"/>
</dbReference>
<dbReference type="NCBIfam" id="TIGR00367">
    <property type="entry name" value="calcium/sodium antiporter"/>
    <property type="match status" value="1"/>
</dbReference>
<dbReference type="InterPro" id="IPR004837">
    <property type="entry name" value="NaCa_Exmemb"/>
</dbReference>
<feature type="transmembrane region" description="Helical" evidence="5">
    <location>
        <begin position="305"/>
        <end position="325"/>
    </location>
</feature>
<gene>
    <name evidence="7" type="ORF">NCF85_00015</name>
</gene>
<accession>A0ABY4U5L2</accession>
<dbReference type="Gene3D" id="1.20.1420.30">
    <property type="entry name" value="NCX, central ion-binding region"/>
    <property type="match status" value="2"/>
</dbReference>
<feature type="transmembrane region" description="Helical" evidence="5">
    <location>
        <begin position="76"/>
        <end position="94"/>
    </location>
</feature>
<feature type="domain" description="Sodium/calcium exchanger membrane region" evidence="6">
    <location>
        <begin position="181"/>
        <end position="320"/>
    </location>
</feature>
<feature type="transmembrane region" description="Helical" evidence="5">
    <location>
        <begin position="126"/>
        <end position="142"/>
    </location>
</feature>
<name>A0ABY4U5L2_9SPHN</name>
<comment type="subcellular location">
    <subcellularLocation>
        <location evidence="1">Membrane</location>
        <topology evidence="1">Multi-pass membrane protein</topology>
    </subcellularLocation>
</comment>
<proteinExistence type="predicted"/>
<evidence type="ECO:0000256" key="2">
    <source>
        <dbReference type="ARBA" id="ARBA00022692"/>
    </source>
</evidence>
<dbReference type="EMBL" id="CP098494">
    <property type="protein sequence ID" value="USA61407.1"/>
    <property type="molecule type" value="Genomic_DNA"/>
</dbReference>
<evidence type="ECO:0000256" key="4">
    <source>
        <dbReference type="ARBA" id="ARBA00023136"/>
    </source>
</evidence>
<evidence type="ECO:0000256" key="3">
    <source>
        <dbReference type="ARBA" id="ARBA00022989"/>
    </source>
</evidence>
<feature type="domain" description="Sodium/calcium exchanger membrane region" evidence="6">
    <location>
        <begin position="3"/>
        <end position="141"/>
    </location>
</feature>
<feature type="transmembrane region" description="Helical" evidence="5">
    <location>
        <begin position="103"/>
        <end position="120"/>
    </location>
</feature>
<dbReference type="InterPro" id="IPR004481">
    <property type="entry name" value="K/Na/Ca-exchanger"/>
</dbReference>
<dbReference type="RefSeq" id="WP_230280031.1">
    <property type="nucleotide sequence ID" value="NZ_CP098494.1"/>
</dbReference>
<keyword evidence="3 5" id="KW-1133">Transmembrane helix</keyword>
<feature type="transmembrane region" description="Helical" evidence="5">
    <location>
        <begin position="216"/>
        <end position="239"/>
    </location>
</feature>
<evidence type="ECO:0000313" key="8">
    <source>
        <dbReference type="Proteomes" id="UP001056619"/>
    </source>
</evidence>
<evidence type="ECO:0000313" key="7">
    <source>
        <dbReference type="EMBL" id="USA61407.1"/>
    </source>
</evidence>
<feature type="transmembrane region" description="Helical" evidence="5">
    <location>
        <begin position="280"/>
        <end position="298"/>
    </location>
</feature>
<feature type="transmembrane region" description="Helical" evidence="5">
    <location>
        <begin position="246"/>
        <end position="268"/>
    </location>
</feature>
<reference evidence="7 8" key="1">
    <citation type="submission" date="2022-06" db="EMBL/GenBank/DDBJ databases">
        <authorList>
            <person name="Liu G."/>
        </authorList>
    </citation>
    <scope>NUCLEOTIDE SEQUENCE [LARGE SCALE GENOMIC DNA]</scope>
    <source>
        <strain evidence="7 8">E4</strain>
    </source>
</reference>
<dbReference type="Proteomes" id="UP001056619">
    <property type="component" value="Chromosome"/>
</dbReference>
<sequence>MTYLLLLLGLVLLIGGGELLVRSAVRIAEHLGLSPMLIGLTIVGMGTSMPELAASIQAALAGSPGLALGNIVGSNIANLLLILGVAAVIAPFAVPRRVLWRDGGMGLLCIGMLIIAGHTVGLTRAVGMFFVFGIVGYIYLAIRQELAGGEHGAVFDKAMALEEVDPALVPRAESRGSVVLAIVFLLAGMALIIWGGSMLVDAAITISASLGVSDEVIGLTVVAVGTSLPELVTSAIAALKREGEIALGNVLGSNIYNVLFIGGITGMVSPTRIPASILQFDLWVLLCVSALVMAFAFTGKRLSRLEGGFLVAGYAGYTALTAGLWG</sequence>
<evidence type="ECO:0000256" key="1">
    <source>
        <dbReference type="ARBA" id="ARBA00004141"/>
    </source>
</evidence>
<keyword evidence="8" id="KW-1185">Reference proteome</keyword>
<organism evidence="7 8">
    <name type="scientific">Qipengyuania citrea</name>
    <dbReference type="NCBI Taxonomy" id="225971"/>
    <lineage>
        <taxon>Bacteria</taxon>
        <taxon>Pseudomonadati</taxon>
        <taxon>Pseudomonadota</taxon>
        <taxon>Alphaproteobacteria</taxon>
        <taxon>Sphingomonadales</taxon>
        <taxon>Erythrobacteraceae</taxon>
        <taxon>Qipengyuania</taxon>
    </lineage>
</organism>
<dbReference type="PANTHER" id="PTHR10846">
    <property type="entry name" value="SODIUM/POTASSIUM/CALCIUM EXCHANGER"/>
    <property type="match status" value="1"/>
</dbReference>
<feature type="transmembrane region" description="Helical" evidence="5">
    <location>
        <begin position="178"/>
        <end position="196"/>
    </location>
</feature>
<keyword evidence="4 5" id="KW-0472">Membrane</keyword>
<dbReference type="Gene3D" id="6.10.280.80">
    <property type="entry name" value="NCX, peripheral helical region"/>
    <property type="match status" value="1"/>
</dbReference>
<evidence type="ECO:0000256" key="5">
    <source>
        <dbReference type="SAM" id="Phobius"/>
    </source>
</evidence>
<dbReference type="PANTHER" id="PTHR10846:SF8">
    <property type="entry name" value="INNER MEMBRANE PROTEIN YRBG"/>
    <property type="match status" value="1"/>
</dbReference>
<dbReference type="Pfam" id="PF01699">
    <property type="entry name" value="Na_Ca_ex"/>
    <property type="match status" value="2"/>
</dbReference>
<evidence type="ECO:0000259" key="6">
    <source>
        <dbReference type="Pfam" id="PF01699"/>
    </source>
</evidence>
<keyword evidence="2 5" id="KW-0812">Transmembrane</keyword>